<gene>
    <name evidence="2" type="ORF">SAMN05421749_102134</name>
</gene>
<keyword evidence="3" id="KW-1185">Reference proteome</keyword>
<feature type="region of interest" description="Disordered" evidence="1">
    <location>
        <begin position="49"/>
        <end position="115"/>
    </location>
</feature>
<dbReference type="Proteomes" id="UP000242317">
    <property type="component" value="Unassembled WGS sequence"/>
</dbReference>
<feature type="compositionally biased region" description="Polar residues" evidence="1">
    <location>
        <begin position="62"/>
        <end position="76"/>
    </location>
</feature>
<reference evidence="3" key="1">
    <citation type="submission" date="2016-09" db="EMBL/GenBank/DDBJ databases">
        <authorList>
            <person name="Varghese N."/>
            <person name="Submissions S."/>
        </authorList>
    </citation>
    <scope>NUCLEOTIDE SEQUENCE [LARGE SCALE GENOMIC DNA]</scope>
    <source>
        <strain evidence="3">ANC 3699</strain>
    </source>
</reference>
<dbReference type="EMBL" id="FMYK01000002">
    <property type="protein sequence ID" value="SDB92406.1"/>
    <property type="molecule type" value="Genomic_DNA"/>
</dbReference>
<name>A0A1G6HG41_9GAMM</name>
<organism evidence="2 3">
    <name type="scientific">Acinetobacter marinus</name>
    <dbReference type="NCBI Taxonomy" id="281375"/>
    <lineage>
        <taxon>Bacteria</taxon>
        <taxon>Pseudomonadati</taxon>
        <taxon>Pseudomonadota</taxon>
        <taxon>Gammaproteobacteria</taxon>
        <taxon>Moraxellales</taxon>
        <taxon>Moraxellaceae</taxon>
        <taxon>Acinetobacter</taxon>
    </lineage>
</organism>
<dbReference type="OrthoDB" id="6704945at2"/>
<feature type="compositionally biased region" description="Low complexity" evidence="1">
    <location>
        <begin position="49"/>
        <end position="60"/>
    </location>
</feature>
<evidence type="ECO:0000256" key="1">
    <source>
        <dbReference type="SAM" id="MobiDB-lite"/>
    </source>
</evidence>
<accession>A0A1G6HG41</accession>
<dbReference type="PROSITE" id="PS51257">
    <property type="entry name" value="PROKAR_LIPOPROTEIN"/>
    <property type="match status" value="1"/>
</dbReference>
<evidence type="ECO:0000313" key="3">
    <source>
        <dbReference type="Proteomes" id="UP000242317"/>
    </source>
</evidence>
<evidence type="ECO:0000313" key="2">
    <source>
        <dbReference type="EMBL" id="SDB92406.1"/>
    </source>
</evidence>
<dbReference type="AlphaFoldDB" id="A0A1G6HG41"/>
<protein>
    <submittedName>
        <fullName evidence="2">Uncharacterized protein</fullName>
    </submittedName>
</protein>
<dbReference type="RefSeq" id="WP_143005178.1">
    <property type="nucleotide sequence ID" value="NZ_FMYK01000002.1"/>
</dbReference>
<sequence length="361" mass="41326">MSKKVIISTFILIFTIGCTALFFLFTQPAVSPLHSQLQTQLQRLIHAEPSTQSSTTEPSTALIENTAATPSVTSVDESMPIDKKPDFENQSNPNQSDANPPDSAHHAPSSIDQQPVKALTEVKLTTERDWISTDGLYFLNLYTGKWNPNGTLFYLTKRGGVSFEGFQKGLEIKLKSFNPELSYEATPEYQLQGTLDITQNRFLATMINHYENTTRKVTFKPAIPIDHRPLLNFKFYGVEDPEWHRAWITKIEVIDKRNHDAVKQTLTGFKANDYAVNYADLDYDGYFDLILDVGERVEDDVMLFFRYDPTQQQFVKSTQWDHLDGRPTRYPQKQQLNFGQGILYQKMPNGQWKQVPCCYAD</sequence>
<proteinExistence type="predicted"/>
<feature type="compositionally biased region" description="Polar residues" evidence="1">
    <location>
        <begin position="88"/>
        <end position="98"/>
    </location>
</feature>